<proteinExistence type="predicted"/>
<dbReference type="EMBL" id="JBHFEH010000098">
    <property type="protein sequence ID" value="KAL2047512.1"/>
    <property type="molecule type" value="Genomic_DNA"/>
</dbReference>
<dbReference type="Proteomes" id="UP001590951">
    <property type="component" value="Unassembled WGS sequence"/>
</dbReference>
<feature type="transmembrane region" description="Helical" evidence="1">
    <location>
        <begin position="27"/>
        <end position="44"/>
    </location>
</feature>
<gene>
    <name evidence="2" type="ORF">ABVK25_011441</name>
</gene>
<keyword evidence="1" id="KW-0472">Membrane</keyword>
<evidence type="ECO:0000313" key="3">
    <source>
        <dbReference type="Proteomes" id="UP001590951"/>
    </source>
</evidence>
<evidence type="ECO:0000256" key="1">
    <source>
        <dbReference type="SAM" id="Phobius"/>
    </source>
</evidence>
<accession>A0ABR4AP39</accession>
<reference evidence="2 3" key="1">
    <citation type="submission" date="2024-09" db="EMBL/GenBank/DDBJ databases">
        <title>Rethinking Asexuality: The Enigmatic Case of Functional Sexual Genes in Lepraria (Stereocaulaceae).</title>
        <authorList>
            <person name="Doellman M."/>
            <person name="Sun Y."/>
            <person name="Barcenas-Pena A."/>
            <person name="Lumbsch H.T."/>
            <person name="Grewe F."/>
        </authorList>
    </citation>
    <scope>NUCLEOTIDE SEQUENCE [LARGE SCALE GENOMIC DNA]</scope>
    <source>
        <strain evidence="2 3">Grewe 0041</strain>
    </source>
</reference>
<keyword evidence="1" id="KW-1133">Transmembrane helix</keyword>
<comment type="caution">
    <text evidence="2">The sequence shown here is derived from an EMBL/GenBank/DDBJ whole genome shotgun (WGS) entry which is preliminary data.</text>
</comment>
<keyword evidence="3" id="KW-1185">Reference proteome</keyword>
<feature type="transmembrane region" description="Helical" evidence="1">
    <location>
        <begin position="56"/>
        <end position="76"/>
    </location>
</feature>
<keyword evidence="1" id="KW-0812">Transmembrane</keyword>
<organism evidence="2 3">
    <name type="scientific">Lepraria finkii</name>
    <dbReference type="NCBI Taxonomy" id="1340010"/>
    <lineage>
        <taxon>Eukaryota</taxon>
        <taxon>Fungi</taxon>
        <taxon>Dikarya</taxon>
        <taxon>Ascomycota</taxon>
        <taxon>Pezizomycotina</taxon>
        <taxon>Lecanoromycetes</taxon>
        <taxon>OSLEUM clade</taxon>
        <taxon>Lecanoromycetidae</taxon>
        <taxon>Lecanorales</taxon>
        <taxon>Lecanorineae</taxon>
        <taxon>Stereocaulaceae</taxon>
        <taxon>Lepraria</taxon>
    </lineage>
</organism>
<name>A0ABR4AP39_9LECA</name>
<protein>
    <submittedName>
        <fullName evidence="2">Uncharacterized protein</fullName>
    </submittedName>
</protein>
<evidence type="ECO:0000313" key="2">
    <source>
        <dbReference type="EMBL" id="KAL2047512.1"/>
    </source>
</evidence>
<sequence length="95" mass="10684">MASTNLVYPSSASNTYASTMPFFHSETLATLFIIISTIFLLLLRRLLPISQSTTSIWIRFLLVLEPAIEFPLIFALHPTVMVYNIGKSTKVPHLD</sequence>